<dbReference type="OrthoDB" id="613763at2759"/>
<evidence type="ECO:0008006" key="3">
    <source>
        <dbReference type="Google" id="ProtNLM"/>
    </source>
</evidence>
<accession>A0A4Y9ZJH0</accession>
<gene>
    <name evidence="1" type="ORF">EWM64_g9419</name>
</gene>
<protein>
    <recommendedName>
        <fullName evidence="3">F-box domain-containing protein</fullName>
    </recommendedName>
</protein>
<evidence type="ECO:0000313" key="1">
    <source>
        <dbReference type="EMBL" id="TFY74594.1"/>
    </source>
</evidence>
<evidence type="ECO:0000313" key="2">
    <source>
        <dbReference type="Proteomes" id="UP000298061"/>
    </source>
</evidence>
<dbReference type="Proteomes" id="UP000298061">
    <property type="component" value="Unassembled WGS sequence"/>
</dbReference>
<keyword evidence="2" id="KW-1185">Reference proteome</keyword>
<organism evidence="1 2">
    <name type="scientific">Hericium alpestre</name>
    <dbReference type="NCBI Taxonomy" id="135208"/>
    <lineage>
        <taxon>Eukaryota</taxon>
        <taxon>Fungi</taxon>
        <taxon>Dikarya</taxon>
        <taxon>Basidiomycota</taxon>
        <taxon>Agaricomycotina</taxon>
        <taxon>Agaricomycetes</taxon>
        <taxon>Russulales</taxon>
        <taxon>Hericiaceae</taxon>
        <taxon>Hericium</taxon>
    </lineage>
</organism>
<sequence>MPFAALPIELVDAICHNVDQPGLVSLSRTSSSIHPVAQRLLYRHVSISRPARNLDVVITLARKPHVARFVRTFTLALDDSHSVFPAFYAALSDALASMTELTALDLLIAPSASSVLAHAMQRVAYPRLRRFTSAFSFDAPVADFLTRTPALEELELDSAPTPSTDPLPLLPPTAIPRLVHFVGSCQAAKVVVPGRPLESIHIHDGDLTEDEIACLAQSTGHVAVLGAITSALLVPLLQNIAHHLPCLAYLRVMAPFHADAKLVPDAVRDPPALRRSMLTLPQSFYEQVASSLRMMPELTDFEFSGMRWGSWQSNNDKENKPIWQAAPLDAMTTAMAAEQRDDLFDFSSDFAFVY</sequence>
<dbReference type="EMBL" id="SFCI01001994">
    <property type="protein sequence ID" value="TFY74594.1"/>
    <property type="molecule type" value="Genomic_DNA"/>
</dbReference>
<dbReference type="AlphaFoldDB" id="A0A4Y9ZJH0"/>
<reference evidence="1 2" key="1">
    <citation type="submission" date="2019-02" db="EMBL/GenBank/DDBJ databases">
        <title>Genome sequencing of the rare red list fungi Hericium alpestre (H. flagellum).</title>
        <authorList>
            <person name="Buettner E."/>
            <person name="Kellner H."/>
        </authorList>
    </citation>
    <scope>NUCLEOTIDE SEQUENCE [LARGE SCALE GENOMIC DNA]</scope>
    <source>
        <strain evidence="1 2">DSM 108284</strain>
    </source>
</reference>
<comment type="caution">
    <text evidence="1">The sequence shown here is derived from an EMBL/GenBank/DDBJ whole genome shotgun (WGS) entry which is preliminary data.</text>
</comment>
<dbReference type="STRING" id="135208.A0A4Y9ZJH0"/>
<name>A0A4Y9ZJH0_9AGAM</name>
<proteinExistence type="predicted"/>